<keyword evidence="7" id="KW-0675">Receptor</keyword>
<comment type="subcellular location">
    <subcellularLocation>
        <location evidence="1">Membrane</location>
        <topology evidence="1">Multi-pass membrane protein</topology>
    </subcellularLocation>
</comment>
<keyword evidence="4 9" id="KW-1133">Transmembrane helix</keyword>
<dbReference type="Pfam" id="PF00001">
    <property type="entry name" value="7tm_1"/>
    <property type="match status" value="1"/>
</dbReference>
<dbReference type="PANTHER" id="PTHR45695">
    <property type="entry name" value="LEUCOKININ RECEPTOR-RELATED"/>
    <property type="match status" value="1"/>
</dbReference>
<gene>
    <name evidence="12" type="primary">LOC105364789</name>
</gene>
<evidence type="ECO:0000256" key="5">
    <source>
        <dbReference type="ARBA" id="ARBA00023040"/>
    </source>
</evidence>
<dbReference type="PROSITE" id="PS50262">
    <property type="entry name" value="G_PROTEIN_RECEP_F1_2"/>
    <property type="match status" value="1"/>
</dbReference>
<dbReference type="PANTHER" id="PTHR45695:SF15">
    <property type="entry name" value="OPSIN RH2"/>
    <property type="match status" value="1"/>
</dbReference>
<evidence type="ECO:0000256" key="8">
    <source>
        <dbReference type="ARBA" id="ARBA00023224"/>
    </source>
</evidence>
<evidence type="ECO:0000256" key="4">
    <source>
        <dbReference type="ARBA" id="ARBA00022989"/>
    </source>
</evidence>
<dbReference type="PRINTS" id="PR00237">
    <property type="entry name" value="GPCRRHODOPSN"/>
</dbReference>
<dbReference type="InterPro" id="IPR017452">
    <property type="entry name" value="GPCR_Rhodpsn_7TM"/>
</dbReference>
<accession>A0AAJ7DYJ2</accession>
<dbReference type="GeneID" id="105364789"/>
<evidence type="ECO:0000256" key="9">
    <source>
        <dbReference type="SAM" id="Phobius"/>
    </source>
</evidence>
<evidence type="ECO:0000313" key="12">
    <source>
        <dbReference type="RefSeq" id="XP_011501118.1"/>
    </source>
</evidence>
<keyword evidence="5" id="KW-0297">G-protein coupled receptor</keyword>
<evidence type="ECO:0000256" key="1">
    <source>
        <dbReference type="ARBA" id="ARBA00004141"/>
    </source>
</evidence>
<dbReference type="AlphaFoldDB" id="A0AAJ7DYJ2"/>
<feature type="domain" description="G-protein coupled receptors family 1 profile" evidence="10">
    <location>
        <begin position="1"/>
        <end position="155"/>
    </location>
</feature>
<organism evidence="11 12">
    <name type="scientific">Ceratosolen solmsi marchali</name>
    <dbReference type="NCBI Taxonomy" id="326594"/>
    <lineage>
        <taxon>Eukaryota</taxon>
        <taxon>Metazoa</taxon>
        <taxon>Ecdysozoa</taxon>
        <taxon>Arthropoda</taxon>
        <taxon>Hexapoda</taxon>
        <taxon>Insecta</taxon>
        <taxon>Pterygota</taxon>
        <taxon>Neoptera</taxon>
        <taxon>Endopterygota</taxon>
        <taxon>Hymenoptera</taxon>
        <taxon>Apocrita</taxon>
        <taxon>Proctotrupomorpha</taxon>
        <taxon>Chalcidoidea</taxon>
        <taxon>Agaonidae</taxon>
        <taxon>Agaoninae</taxon>
        <taxon>Ceratosolen</taxon>
    </lineage>
</organism>
<comment type="similarity">
    <text evidence="2">Belongs to the G-protein coupled receptor 1 family.</text>
</comment>
<dbReference type="KEGG" id="csol:105364789"/>
<dbReference type="RefSeq" id="XP_011501118.1">
    <property type="nucleotide sequence ID" value="XM_011502816.1"/>
</dbReference>
<sequence length="215" mass="24418">MHTFRDAQLPQKTILFTQCGPTWSNESQITFTIIKLILLYTGPLMFMSFAYCQIVRVLWRNDIPGHNLSTRIINANELSSQSNVGNPEGQIKSRRKAAKMLVSVVLMFAVCCFPVHLLSILRSTIIIRASPLANVTSCLVHWLYYANSAINPLIYNFMSGKFRREFKRTFCCPRSGDSHNRAVYRMTARKSSHSVPSARVLSSRVIIIRSNDKAT</sequence>
<feature type="transmembrane region" description="Helical" evidence="9">
    <location>
        <begin position="141"/>
        <end position="158"/>
    </location>
</feature>
<evidence type="ECO:0000256" key="7">
    <source>
        <dbReference type="ARBA" id="ARBA00023170"/>
    </source>
</evidence>
<feature type="transmembrane region" description="Helical" evidence="9">
    <location>
        <begin position="33"/>
        <end position="52"/>
    </location>
</feature>
<dbReference type="SUPFAM" id="SSF81321">
    <property type="entry name" value="Family A G protein-coupled receptor-like"/>
    <property type="match status" value="1"/>
</dbReference>
<feature type="transmembrane region" description="Helical" evidence="9">
    <location>
        <begin position="100"/>
        <end position="121"/>
    </location>
</feature>
<protein>
    <submittedName>
        <fullName evidence="12">Orexin receptor type 2-like</fullName>
    </submittedName>
</protein>
<evidence type="ECO:0000313" key="11">
    <source>
        <dbReference type="Proteomes" id="UP000695007"/>
    </source>
</evidence>
<proteinExistence type="inferred from homology"/>
<keyword evidence="6 9" id="KW-0472">Membrane</keyword>
<dbReference type="InterPro" id="IPR000276">
    <property type="entry name" value="GPCR_Rhodpsn"/>
</dbReference>
<evidence type="ECO:0000256" key="2">
    <source>
        <dbReference type="ARBA" id="ARBA00010663"/>
    </source>
</evidence>
<dbReference type="Gene3D" id="1.20.1070.10">
    <property type="entry name" value="Rhodopsin 7-helix transmembrane proteins"/>
    <property type="match status" value="1"/>
</dbReference>
<dbReference type="GO" id="GO:0005886">
    <property type="term" value="C:plasma membrane"/>
    <property type="evidence" value="ECO:0007669"/>
    <property type="project" value="TreeGrafter"/>
</dbReference>
<keyword evidence="3 9" id="KW-0812">Transmembrane</keyword>
<evidence type="ECO:0000259" key="10">
    <source>
        <dbReference type="PROSITE" id="PS50262"/>
    </source>
</evidence>
<dbReference type="GO" id="GO:0004930">
    <property type="term" value="F:G protein-coupled receptor activity"/>
    <property type="evidence" value="ECO:0007669"/>
    <property type="project" value="UniProtKB-KW"/>
</dbReference>
<dbReference type="Proteomes" id="UP000695007">
    <property type="component" value="Unplaced"/>
</dbReference>
<keyword evidence="8" id="KW-0807">Transducer</keyword>
<evidence type="ECO:0000256" key="6">
    <source>
        <dbReference type="ARBA" id="ARBA00023136"/>
    </source>
</evidence>
<reference evidence="12" key="1">
    <citation type="submission" date="2025-08" db="UniProtKB">
        <authorList>
            <consortium name="RefSeq"/>
        </authorList>
    </citation>
    <scope>IDENTIFICATION</scope>
</reference>
<keyword evidence="11" id="KW-1185">Reference proteome</keyword>
<evidence type="ECO:0000256" key="3">
    <source>
        <dbReference type="ARBA" id="ARBA00022692"/>
    </source>
</evidence>
<name>A0AAJ7DYJ2_9HYME</name>